<organism evidence="2 3">
    <name type="scientific">Ramlibacter ginsenosidimutans</name>
    <dbReference type="NCBI Taxonomy" id="502333"/>
    <lineage>
        <taxon>Bacteria</taxon>
        <taxon>Pseudomonadati</taxon>
        <taxon>Pseudomonadota</taxon>
        <taxon>Betaproteobacteria</taxon>
        <taxon>Burkholderiales</taxon>
        <taxon>Comamonadaceae</taxon>
        <taxon>Ramlibacter</taxon>
    </lineage>
</organism>
<proteinExistence type="predicted"/>
<feature type="compositionally biased region" description="Low complexity" evidence="1">
    <location>
        <begin position="139"/>
        <end position="151"/>
    </location>
</feature>
<accession>A0A934TTW7</accession>
<dbReference type="AlphaFoldDB" id="A0A934TTW7"/>
<name>A0A934TTW7_9BURK</name>
<dbReference type="Proteomes" id="UP000630528">
    <property type="component" value="Unassembled WGS sequence"/>
</dbReference>
<dbReference type="EMBL" id="JAEPWM010000005">
    <property type="protein sequence ID" value="MBK6007329.1"/>
    <property type="molecule type" value="Genomic_DNA"/>
</dbReference>
<evidence type="ECO:0000313" key="2">
    <source>
        <dbReference type="EMBL" id="MBK6007329.1"/>
    </source>
</evidence>
<reference evidence="2" key="2">
    <citation type="submission" date="2021-01" db="EMBL/GenBank/DDBJ databases">
        <authorList>
            <person name="Kang M."/>
        </authorList>
    </citation>
    <scope>NUCLEOTIDE SEQUENCE</scope>
    <source>
        <strain evidence="2">KACC 17527</strain>
    </source>
</reference>
<feature type="region of interest" description="Disordered" evidence="1">
    <location>
        <begin position="127"/>
        <end position="151"/>
    </location>
</feature>
<reference evidence="2" key="1">
    <citation type="journal article" date="2012" name="J. Microbiol. Biotechnol.">
        <title>Ramlibacter ginsenosidimutans sp. nov., with ginsenoside-converting activity.</title>
        <authorList>
            <person name="Wang L."/>
            <person name="An D.S."/>
            <person name="Kim S.G."/>
            <person name="Jin F.X."/>
            <person name="Kim S.C."/>
            <person name="Lee S.T."/>
            <person name="Im W.T."/>
        </authorList>
    </citation>
    <scope>NUCLEOTIDE SEQUENCE</scope>
    <source>
        <strain evidence="2">KACC 17527</strain>
    </source>
</reference>
<evidence type="ECO:0000313" key="3">
    <source>
        <dbReference type="Proteomes" id="UP000630528"/>
    </source>
</evidence>
<keyword evidence="3" id="KW-1185">Reference proteome</keyword>
<evidence type="ECO:0000256" key="1">
    <source>
        <dbReference type="SAM" id="MobiDB-lite"/>
    </source>
</evidence>
<dbReference type="RefSeq" id="WP_201172488.1">
    <property type="nucleotide sequence ID" value="NZ_JAEPWM010000005.1"/>
</dbReference>
<comment type="caution">
    <text evidence="2">The sequence shown here is derived from an EMBL/GenBank/DDBJ whole genome shotgun (WGS) entry which is preliminary data.</text>
</comment>
<sequence>MSPTRMQSSDPASTVDIRAFRALAALELYEAQLKVLLHDPAEPGRRHRLREHMAELRRCCAGCAGLTVPWLDLMISHHELLERLDEGPRPRTDDHEQALARATRRHQACLRELAVACRRKMQARTLVGTRESVSRTRRAAQADAGDARNAS</sequence>
<protein>
    <submittedName>
        <fullName evidence="2">Uncharacterized protein</fullName>
    </submittedName>
</protein>
<gene>
    <name evidence="2" type="ORF">JJB11_14605</name>
</gene>